<name>A0ABS8VCV5_DATST</name>
<sequence length="91" mass="10565">MGQGFWDFEVCWWWWSGRRKRGGELEVLFGATSRFVGGPPEQRQCTTEGVEEEDEKERSGVRLVWAPEFMVDRSLGSVMGRPKRVLDWING</sequence>
<reference evidence="1 2" key="1">
    <citation type="journal article" date="2021" name="BMC Genomics">
        <title>Datura genome reveals duplications of psychoactive alkaloid biosynthetic genes and high mutation rate following tissue culture.</title>
        <authorList>
            <person name="Rajewski A."/>
            <person name="Carter-House D."/>
            <person name="Stajich J."/>
            <person name="Litt A."/>
        </authorList>
    </citation>
    <scope>NUCLEOTIDE SEQUENCE [LARGE SCALE GENOMIC DNA]</scope>
    <source>
        <strain evidence="1">AR-01</strain>
    </source>
</reference>
<dbReference type="Proteomes" id="UP000823775">
    <property type="component" value="Unassembled WGS sequence"/>
</dbReference>
<organism evidence="1 2">
    <name type="scientific">Datura stramonium</name>
    <name type="common">Jimsonweed</name>
    <name type="synonym">Common thornapple</name>
    <dbReference type="NCBI Taxonomy" id="4076"/>
    <lineage>
        <taxon>Eukaryota</taxon>
        <taxon>Viridiplantae</taxon>
        <taxon>Streptophyta</taxon>
        <taxon>Embryophyta</taxon>
        <taxon>Tracheophyta</taxon>
        <taxon>Spermatophyta</taxon>
        <taxon>Magnoliopsida</taxon>
        <taxon>eudicotyledons</taxon>
        <taxon>Gunneridae</taxon>
        <taxon>Pentapetalae</taxon>
        <taxon>asterids</taxon>
        <taxon>lamiids</taxon>
        <taxon>Solanales</taxon>
        <taxon>Solanaceae</taxon>
        <taxon>Solanoideae</taxon>
        <taxon>Datureae</taxon>
        <taxon>Datura</taxon>
    </lineage>
</organism>
<dbReference type="EMBL" id="JACEIK010004264">
    <property type="protein sequence ID" value="MCD9644853.1"/>
    <property type="molecule type" value="Genomic_DNA"/>
</dbReference>
<comment type="caution">
    <text evidence="1">The sequence shown here is derived from an EMBL/GenBank/DDBJ whole genome shotgun (WGS) entry which is preliminary data.</text>
</comment>
<proteinExistence type="predicted"/>
<keyword evidence="2" id="KW-1185">Reference proteome</keyword>
<gene>
    <name evidence="1" type="ORF">HAX54_033366</name>
</gene>
<accession>A0ABS8VCV5</accession>
<evidence type="ECO:0000313" key="1">
    <source>
        <dbReference type="EMBL" id="MCD9644853.1"/>
    </source>
</evidence>
<evidence type="ECO:0000313" key="2">
    <source>
        <dbReference type="Proteomes" id="UP000823775"/>
    </source>
</evidence>
<protein>
    <submittedName>
        <fullName evidence="1">Uncharacterized protein</fullName>
    </submittedName>
</protein>